<dbReference type="InterPro" id="IPR029058">
    <property type="entry name" value="AB_hydrolase_fold"/>
</dbReference>
<protein>
    <recommendedName>
        <fullName evidence="2">Alpha/beta hydrolase fold-3 domain-containing protein</fullName>
    </recommendedName>
</protein>
<dbReference type="SUPFAM" id="SSF53474">
    <property type="entry name" value="alpha/beta-Hydrolases"/>
    <property type="match status" value="1"/>
</dbReference>
<dbReference type="Pfam" id="PF07859">
    <property type="entry name" value="Abhydrolase_3"/>
    <property type="match status" value="1"/>
</dbReference>
<accession>A0A0J9WBS6</accession>
<reference evidence="3" key="1">
    <citation type="submission" date="2007-04" db="EMBL/GenBank/DDBJ databases">
        <authorList>
            <consortium name="The Broad Institute Genome Sequencing Platform"/>
            <person name="Birren B."/>
            <person name="Lander E."/>
            <person name="Galagan J."/>
            <person name="Nusbaum C."/>
            <person name="Devon K."/>
            <person name="Ma L.-J."/>
            <person name="Jaffe D."/>
            <person name="Butler J."/>
            <person name="Alvarez P."/>
            <person name="Gnerre S."/>
            <person name="Grabherr M."/>
            <person name="Kleber M."/>
            <person name="Mauceli E."/>
            <person name="Brockman W."/>
            <person name="MacCallum I.A."/>
            <person name="Young S."/>
            <person name="LaButti K."/>
            <person name="DeCaprio D."/>
            <person name="Crawford M."/>
            <person name="Koehrsen M."/>
            <person name="Engels R."/>
            <person name="Montgomery P."/>
            <person name="Pearson M."/>
            <person name="Howarth C."/>
            <person name="Larson L."/>
            <person name="White J."/>
            <person name="O'Leary S."/>
            <person name="Kodira C."/>
            <person name="Zeng Q."/>
            <person name="Yandava C."/>
            <person name="Alvarado L."/>
            <person name="Kistler C."/>
            <person name="Shim W.-B."/>
            <person name="Kang S."/>
            <person name="Woloshuk C."/>
        </authorList>
    </citation>
    <scope>NUCLEOTIDE SEQUENCE</scope>
    <source>
        <strain evidence="3">4287</strain>
    </source>
</reference>
<evidence type="ECO:0000256" key="1">
    <source>
        <dbReference type="ARBA" id="ARBA00022801"/>
    </source>
</evidence>
<feature type="domain" description="Alpha/beta hydrolase fold-3" evidence="2">
    <location>
        <begin position="88"/>
        <end position="294"/>
    </location>
</feature>
<proteinExistence type="predicted"/>
<dbReference type="InterPro" id="IPR050300">
    <property type="entry name" value="GDXG_lipolytic_enzyme"/>
</dbReference>
<dbReference type="OrthoDB" id="408631at2759"/>
<evidence type="ECO:0000259" key="2">
    <source>
        <dbReference type="Pfam" id="PF07859"/>
    </source>
</evidence>
<dbReference type="EMBL" id="DS231743">
    <property type="protein sequence ID" value="KNB20278.1"/>
    <property type="molecule type" value="Genomic_DNA"/>
</dbReference>
<evidence type="ECO:0000313" key="3">
    <source>
        <dbReference type="EMBL" id="KNB20278.1"/>
    </source>
</evidence>
<dbReference type="AlphaFoldDB" id="A0A0J9WBS6"/>
<evidence type="ECO:0000313" key="4">
    <source>
        <dbReference type="Proteomes" id="UP000009097"/>
    </source>
</evidence>
<reference evidence="3" key="2">
    <citation type="journal article" date="2010" name="Nature">
        <title>Comparative genomics reveals mobile pathogenicity chromosomes in Fusarium.</title>
        <authorList>
            <person name="Ma L.J."/>
            <person name="van der Does H.C."/>
            <person name="Borkovich K.A."/>
            <person name="Coleman J.J."/>
            <person name="Daboussi M.J."/>
            <person name="Di Pietro A."/>
            <person name="Dufresne M."/>
            <person name="Freitag M."/>
            <person name="Grabherr M."/>
            <person name="Henrissat B."/>
            <person name="Houterman P.M."/>
            <person name="Kang S."/>
            <person name="Shim W.B."/>
            <person name="Woloshuk C."/>
            <person name="Xie X."/>
            <person name="Xu J.R."/>
            <person name="Antoniw J."/>
            <person name="Baker S.E."/>
            <person name="Bluhm B.H."/>
            <person name="Breakspear A."/>
            <person name="Brown D.W."/>
            <person name="Butchko R.A."/>
            <person name="Chapman S."/>
            <person name="Coulson R."/>
            <person name="Coutinho P.M."/>
            <person name="Danchin E.G."/>
            <person name="Diener A."/>
            <person name="Gale L.R."/>
            <person name="Gardiner D.M."/>
            <person name="Goff S."/>
            <person name="Hammond-Kosack K.E."/>
            <person name="Hilburn K."/>
            <person name="Hua-Van A."/>
            <person name="Jonkers W."/>
            <person name="Kazan K."/>
            <person name="Kodira C.D."/>
            <person name="Koehrsen M."/>
            <person name="Kumar L."/>
            <person name="Lee Y.H."/>
            <person name="Li L."/>
            <person name="Manners J.M."/>
            <person name="Miranda-Saavedra D."/>
            <person name="Mukherjee M."/>
            <person name="Park G."/>
            <person name="Park J."/>
            <person name="Park S.Y."/>
            <person name="Proctor R.H."/>
            <person name="Regev A."/>
            <person name="Ruiz-Roldan M.C."/>
            <person name="Sain D."/>
            <person name="Sakthikumar S."/>
            <person name="Sykes S."/>
            <person name="Schwartz D.C."/>
            <person name="Turgeon B.G."/>
            <person name="Wapinski I."/>
            <person name="Yoder O."/>
            <person name="Young S."/>
            <person name="Zeng Q."/>
            <person name="Zhou S."/>
            <person name="Galagan J."/>
            <person name="Cuomo C.A."/>
            <person name="Kistler H.C."/>
            <person name="Rep M."/>
        </authorList>
    </citation>
    <scope>NUCLEOTIDE SEQUENCE [LARGE SCALE GENOMIC DNA]</scope>
    <source>
        <strain evidence="3">4287</strain>
    </source>
</reference>
<dbReference type="RefSeq" id="XP_018258323.1">
    <property type="nucleotide sequence ID" value="XM_018397351.1"/>
</dbReference>
<gene>
    <name evidence="3" type="ORF">FOXG_17346</name>
</gene>
<dbReference type="GO" id="GO:0016787">
    <property type="term" value="F:hydrolase activity"/>
    <property type="evidence" value="ECO:0007669"/>
    <property type="project" value="UniProtKB-KW"/>
</dbReference>
<dbReference type="VEuPathDB" id="FungiDB:FOXG_17346"/>
<dbReference type="KEGG" id="fox:FOXG_17346"/>
<dbReference type="InterPro" id="IPR013094">
    <property type="entry name" value="AB_hydrolase_3"/>
</dbReference>
<name>A0A0J9WBS6_FUSO4</name>
<keyword evidence="1" id="KW-0378">Hydrolase</keyword>
<dbReference type="Proteomes" id="UP000009097">
    <property type="component" value="Unassembled WGS sequence"/>
</dbReference>
<dbReference type="Gene3D" id="3.40.50.1820">
    <property type="entry name" value="alpha/beta hydrolase"/>
    <property type="match status" value="1"/>
</dbReference>
<sequence>MSRLQYDPEFYELGATAIKAHKHVFPVGDVESRRKRIEEFIRGPGAQQALPENVEMQVHSTEASDGFKVKILHFRQRNSDLERRGPGIVHIHGGGYTCSSASDYSATLAAYVSATGVPMLSVDYRLAPEHLFPIPLEDCWSALLHVQKNASALGLDPTRIAIMGESAGGGLAAALAILARDRQLSPPLAKQILIYPMLDDRTEKDTTGGLAIFGYQDILTGWMSYLGDLYKTDKVPPVAAPARLEDFEGLAPLYVDCGGLDMFLREDVAYAQRFIEADIPTELHIYEGVPHAFQRFAPTSAVVKRAFANRLAACKSF</sequence>
<dbReference type="GeneID" id="28958113"/>
<dbReference type="PANTHER" id="PTHR48081:SF8">
    <property type="entry name" value="ALPHA_BETA HYDROLASE FOLD-3 DOMAIN-CONTAINING PROTEIN-RELATED"/>
    <property type="match status" value="1"/>
</dbReference>
<organism evidence="3 4">
    <name type="scientific">Fusarium oxysporum f. sp. lycopersici (strain 4287 / CBS 123668 / FGSC 9935 / NRRL 34936)</name>
    <name type="common">Fusarium vascular wilt of tomato</name>
    <dbReference type="NCBI Taxonomy" id="426428"/>
    <lineage>
        <taxon>Eukaryota</taxon>
        <taxon>Fungi</taxon>
        <taxon>Dikarya</taxon>
        <taxon>Ascomycota</taxon>
        <taxon>Pezizomycotina</taxon>
        <taxon>Sordariomycetes</taxon>
        <taxon>Hypocreomycetidae</taxon>
        <taxon>Hypocreales</taxon>
        <taxon>Nectriaceae</taxon>
        <taxon>Fusarium</taxon>
        <taxon>Fusarium oxysporum species complex</taxon>
    </lineage>
</organism>
<dbReference type="PANTHER" id="PTHR48081">
    <property type="entry name" value="AB HYDROLASE SUPERFAMILY PROTEIN C4A8.06C"/>
    <property type="match status" value="1"/>
</dbReference>